<dbReference type="PANTHER" id="PTHR31310:SF7">
    <property type="entry name" value="PA-PHOSPHATASE RELATED-FAMILY PROTEIN DDB_G0268928"/>
    <property type="match status" value="1"/>
</dbReference>
<evidence type="ECO:0000313" key="10">
    <source>
        <dbReference type="Proteomes" id="UP000268652"/>
    </source>
</evidence>
<comment type="subcellular location">
    <subcellularLocation>
        <location evidence="1">Membrane</location>
        <topology evidence="1">Multi-pass membrane protein</topology>
    </subcellularLocation>
</comment>
<gene>
    <name evidence="9" type="ORF">D7318_10095</name>
    <name evidence="8" type="ORF">D7319_08920</name>
</gene>
<evidence type="ECO:0000256" key="6">
    <source>
        <dbReference type="SAM" id="Phobius"/>
    </source>
</evidence>
<dbReference type="Pfam" id="PF14378">
    <property type="entry name" value="PAP2_3"/>
    <property type="match status" value="1"/>
</dbReference>
<feature type="compositionally biased region" description="Basic and acidic residues" evidence="5">
    <location>
        <begin position="253"/>
        <end position="267"/>
    </location>
</feature>
<keyword evidence="3 6" id="KW-1133">Transmembrane helix</keyword>
<dbReference type="PANTHER" id="PTHR31310">
    <property type="match status" value="1"/>
</dbReference>
<evidence type="ECO:0000256" key="3">
    <source>
        <dbReference type="ARBA" id="ARBA00022989"/>
    </source>
</evidence>
<evidence type="ECO:0000256" key="2">
    <source>
        <dbReference type="ARBA" id="ARBA00022692"/>
    </source>
</evidence>
<reference evidence="10 11" key="1">
    <citation type="submission" date="2018-09" db="EMBL/GenBank/DDBJ databases">
        <title>Streptomyces sp. nov. DS1-2, an endophytic actinomycete isolated from roots of Dendrobium scabrilingue.</title>
        <authorList>
            <person name="Kuncharoen N."/>
            <person name="Kudo T."/>
            <person name="Ohkuma M."/>
            <person name="Yuki M."/>
            <person name="Tanasupawat S."/>
        </authorList>
    </citation>
    <scope>NUCLEOTIDE SEQUENCE [LARGE SCALE GENOMIC DNA]</scope>
    <source>
        <strain evidence="8 11">AZ1-7</strain>
        <strain evidence="9 10">DS1-2</strain>
    </source>
</reference>
<protein>
    <submittedName>
        <fullName evidence="8">Inositol phosphorylceramide synthase</fullName>
    </submittedName>
</protein>
<evidence type="ECO:0000313" key="11">
    <source>
        <dbReference type="Proteomes" id="UP000275024"/>
    </source>
</evidence>
<dbReference type="Gene3D" id="1.20.144.10">
    <property type="entry name" value="Phosphatidic acid phosphatase type 2/haloperoxidase"/>
    <property type="match status" value="1"/>
</dbReference>
<evidence type="ECO:0000256" key="1">
    <source>
        <dbReference type="ARBA" id="ARBA00004141"/>
    </source>
</evidence>
<dbReference type="GO" id="GO:0016020">
    <property type="term" value="C:membrane"/>
    <property type="evidence" value="ECO:0007669"/>
    <property type="project" value="UniProtKB-SubCell"/>
</dbReference>
<evidence type="ECO:0000259" key="7">
    <source>
        <dbReference type="Pfam" id="PF14378"/>
    </source>
</evidence>
<feature type="transmembrane region" description="Helical" evidence="6">
    <location>
        <begin position="92"/>
        <end position="112"/>
    </location>
</feature>
<feature type="transmembrane region" description="Helical" evidence="6">
    <location>
        <begin position="176"/>
        <end position="197"/>
    </location>
</feature>
<feature type="region of interest" description="Disordered" evidence="5">
    <location>
        <begin position="1"/>
        <end position="21"/>
    </location>
</feature>
<organism evidence="8 11">
    <name type="scientific">Streptomyces radicis</name>
    <dbReference type="NCBI Taxonomy" id="1750517"/>
    <lineage>
        <taxon>Bacteria</taxon>
        <taxon>Bacillati</taxon>
        <taxon>Actinomycetota</taxon>
        <taxon>Actinomycetes</taxon>
        <taxon>Kitasatosporales</taxon>
        <taxon>Streptomycetaceae</taxon>
        <taxon>Streptomyces</taxon>
    </lineage>
</organism>
<dbReference type="InterPro" id="IPR026841">
    <property type="entry name" value="Aur1/Ipt1"/>
</dbReference>
<feature type="transmembrane region" description="Helical" evidence="6">
    <location>
        <begin position="204"/>
        <end position="222"/>
    </location>
</feature>
<keyword evidence="10" id="KW-1185">Reference proteome</keyword>
<evidence type="ECO:0000256" key="4">
    <source>
        <dbReference type="ARBA" id="ARBA00023136"/>
    </source>
</evidence>
<dbReference type="Proteomes" id="UP000268652">
    <property type="component" value="Unassembled WGS sequence"/>
</dbReference>
<dbReference type="CDD" id="cd03386">
    <property type="entry name" value="PAP2_Aur1_like"/>
    <property type="match status" value="1"/>
</dbReference>
<feature type="transmembrane region" description="Helical" evidence="6">
    <location>
        <begin position="118"/>
        <end position="139"/>
    </location>
</feature>
<dbReference type="EMBL" id="RBDY01000005">
    <property type="protein sequence ID" value="RKN24800.1"/>
    <property type="molecule type" value="Genomic_DNA"/>
</dbReference>
<dbReference type="InterPro" id="IPR052185">
    <property type="entry name" value="IPC_Synthase-Related"/>
</dbReference>
<dbReference type="OrthoDB" id="5241565at2"/>
<proteinExistence type="predicted"/>
<accession>A0A3A9WB47</accession>
<keyword evidence="4 6" id="KW-0472">Membrane</keyword>
<evidence type="ECO:0000313" key="8">
    <source>
        <dbReference type="EMBL" id="RKN10541.1"/>
    </source>
</evidence>
<keyword evidence="2 6" id="KW-0812">Transmembrane</keyword>
<feature type="region of interest" description="Disordered" evidence="5">
    <location>
        <begin position="248"/>
        <end position="300"/>
    </location>
</feature>
<dbReference type="AlphaFoldDB" id="A0A3A9WB47"/>
<comment type="caution">
    <text evidence="8">The sequence shown here is derived from an EMBL/GenBank/DDBJ whole genome shotgun (WGS) entry which is preliminary data.</text>
</comment>
<evidence type="ECO:0000256" key="5">
    <source>
        <dbReference type="SAM" id="MobiDB-lite"/>
    </source>
</evidence>
<feature type="domain" description="Inositolphosphotransferase Aur1/Ipt1" evidence="7">
    <location>
        <begin position="61"/>
        <end position="240"/>
    </location>
</feature>
<dbReference type="Proteomes" id="UP000275024">
    <property type="component" value="Unassembled WGS sequence"/>
</dbReference>
<sequence length="300" mass="33037">MPSAPVLKRPHLTGKRERPAASPRPALIRELPLVIALYMAYKFGRRAANGQFDDAYENATRVWDLERALRLPSEAWVQDLAMNSETLIRAINVYYATVHFPAMVVFLVWMYWRRPGHYLWVRWVLTWLTGAALVLHLLVPLAPPRLFAGAGMVDTGVLYGPAVYDKPEPDSMANQFAAMPSLHVGWAVFIAVALVVSCRSRLRWLWLIHPAITLVAVVATAHHYWLDGLVACAILAAVLAVLRPPLKAPAPDRAPDPEEERAGDPAGERAAAPEPTGGSAPATAPEPLTPRAAHLARRKT</sequence>
<dbReference type="EMBL" id="RBDX01000005">
    <property type="protein sequence ID" value="RKN10541.1"/>
    <property type="molecule type" value="Genomic_DNA"/>
</dbReference>
<evidence type="ECO:0000313" key="9">
    <source>
        <dbReference type="EMBL" id="RKN24800.1"/>
    </source>
</evidence>
<name>A0A3A9WB47_9ACTN</name>